<accession>A0A9D9DGJ1</accession>
<dbReference type="Pfam" id="PF02659">
    <property type="entry name" value="Mntp"/>
    <property type="match status" value="1"/>
</dbReference>
<protein>
    <submittedName>
        <fullName evidence="6">Manganese efflux pump</fullName>
    </submittedName>
</protein>
<keyword evidence="3 5" id="KW-1133">Transmembrane helix</keyword>
<dbReference type="Proteomes" id="UP000823634">
    <property type="component" value="Unassembled WGS sequence"/>
</dbReference>
<evidence type="ECO:0000256" key="3">
    <source>
        <dbReference type="ARBA" id="ARBA00022989"/>
    </source>
</evidence>
<dbReference type="EMBL" id="JADINA010000012">
    <property type="protein sequence ID" value="MBO8426031.1"/>
    <property type="molecule type" value="Genomic_DNA"/>
</dbReference>
<keyword evidence="4 5" id="KW-0472">Membrane</keyword>
<dbReference type="PANTHER" id="PTHR35529">
    <property type="entry name" value="MANGANESE EFFLUX PUMP MNTP-RELATED"/>
    <property type="match status" value="1"/>
</dbReference>
<reference evidence="6" key="1">
    <citation type="submission" date="2020-10" db="EMBL/GenBank/DDBJ databases">
        <authorList>
            <person name="Gilroy R."/>
        </authorList>
    </citation>
    <scope>NUCLEOTIDE SEQUENCE</scope>
    <source>
        <strain evidence="6">17113</strain>
    </source>
</reference>
<evidence type="ECO:0000256" key="1">
    <source>
        <dbReference type="ARBA" id="ARBA00022475"/>
    </source>
</evidence>
<evidence type="ECO:0000256" key="4">
    <source>
        <dbReference type="ARBA" id="ARBA00023136"/>
    </source>
</evidence>
<comment type="caution">
    <text evidence="6">The sequence shown here is derived from an EMBL/GenBank/DDBJ whole genome shotgun (WGS) entry which is preliminary data.</text>
</comment>
<feature type="transmembrane region" description="Helical" evidence="5">
    <location>
        <begin position="35"/>
        <end position="57"/>
    </location>
</feature>
<evidence type="ECO:0000313" key="6">
    <source>
        <dbReference type="EMBL" id="MBO8426031.1"/>
    </source>
</evidence>
<gene>
    <name evidence="6" type="ORF">IAC61_01770</name>
</gene>
<organism evidence="6 7">
    <name type="scientific">Candidatus Alloenteromonas pullistercoris</name>
    <dbReference type="NCBI Taxonomy" id="2840785"/>
    <lineage>
        <taxon>Bacteria</taxon>
        <taxon>Bacillati</taxon>
        <taxon>Bacillota</taxon>
        <taxon>Bacillota incertae sedis</taxon>
        <taxon>Candidatus Alloenteromonas</taxon>
    </lineage>
</organism>
<feature type="transmembrane region" description="Helical" evidence="5">
    <location>
        <begin position="137"/>
        <end position="161"/>
    </location>
</feature>
<keyword evidence="1" id="KW-1003">Cell membrane</keyword>
<dbReference type="PANTHER" id="PTHR35529:SF1">
    <property type="entry name" value="MANGANESE EFFLUX PUMP MNTP-RELATED"/>
    <property type="match status" value="1"/>
</dbReference>
<keyword evidence="2 5" id="KW-0812">Transmembrane</keyword>
<name>A0A9D9DGJ1_9FIRM</name>
<sequence>MDWGLVVVVSFNMAIDASVTNACNAVRIGLRKWGLLLLCSFLFGLFQAAMPSIGYGLGYTFRDVLDVAIPYIAFSLLVLLAIKCFVDFIRGLREKEAEKTEESSLKVNEILVQAVATSIDALCIGFTFLSYSVADAMVSFAMIGVVTMGLSFLCALLGSFLSKPLKRYSGLISAIVFLGIGMKILLEALI</sequence>
<reference evidence="6" key="2">
    <citation type="journal article" date="2021" name="PeerJ">
        <title>Extensive microbial diversity within the chicken gut microbiome revealed by metagenomics and culture.</title>
        <authorList>
            <person name="Gilroy R."/>
            <person name="Ravi A."/>
            <person name="Getino M."/>
            <person name="Pursley I."/>
            <person name="Horton D.L."/>
            <person name="Alikhan N.F."/>
            <person name="Baker D."/>
            <person name="Gharbi K."/>
            <person name="Hall N."/>
            <person name="Watson M."/>
            <person name="Adriaenssens E.M."/>
            <person name="Foster-Nyarko E."/>
            <person name="Jarju S."/>
            <person name="Secka A."/>
            <person name="Antonio M."/>
            <person name="Oren A."/>
            <person name="Chaudhuri R.R."/>
            <person name="La Ragione R."/>
            <person name="Hildebrand F."/>
            <person name="Pallen M.J."/>
        </authorList>
    </citation>
    <scope>NUCLEOTIDE SEQUENCE</scope>
    <source>
        <strain evidence="6">17113</strain>
    </source>
</reference>
<feature type="transmembrane region" description="Helical" evidence="5">
    <location>
        <begin position="69"/>
        <end position="89"/>
    </location>
</feature>
<evidence type="ECO:0000313" key="7">
    <source>
        <dbReference type="Proteomes" id="UP000823634"/>
    </source>
</evidence>
<feature type="transmembrane region" description="Helical" evidence="5">
    <location>
        <begin position="168"/>
        <end position="186"/>
    </location>
</feature>
<proteinExistence type="predicted"/>
<evidence type="ECO:0000256" key="2">
    <source>
        <dbReference type="ARBA" id="ARBA00022692"/>
    </source>
</evidence>
<feature type="transmembrane region" description="Helical" evidence="5">
    <location>
        <begin position="110"/>
        <end position="131"/>
    </location>
</feature>
<dbReference type="InterPro" id="IPR003810">
    <property type="entry name" value="Mntp/YtaF"/>
</dbReference>
<evidence type="ECO:0000256" key="5">
    <source>
        <dbReference type="SAM" id="Phobius"/>
    </source>
</evidence>
<dbReference type="AlphaFoldDB" id="A0A9D9DGJ1"/>